<dbReference type="AlphaFoldDB" id="A0AAN7TUB1"/>
<evidence type="ECO:0000313" key="1">
    <source>
        <dbReference type="EMBL" id="KAK5576131.1"/>
    </source>
</evidence>
<reference evidence="1 2" key="1">
    <citation type="submission" date="2023-11" db="EMBL/GenBank/DDBJ databases">
        <title>Dfirmibasis_genome.</title>
        <authorList>
            <person name="Edelbroek B."/>
            <person name="Kjellin J."/>
            <person name="Jerlstrom-Hultqvist J."/>
            <person name="Soderbom F."/>
        </authorList>
    </citation>
    <scope>NUCLEOTIDE SEQUENCE [LARGE SCALE GENOMIC DNA]</scope>
    <source>
        <strain evidence="1 2">TNS-C-14</strain>
    </source>
</reference>
<gene>
    <name evidence="1" type="ORF">RB653_007272</name>
</gene>
<accession>A0AAN7TUB1</accession>
<comment type="caution">
    <text evidence="1">The sequence shown here is derived from an EMBL/GenBank/DDBJ whole genome shotgun (WGS) entry which is preliminary data.</text>
</comment>
<protein>
    <submittedName>
        <fullName evidence="1">Uncharacterized protein</fullName>
    </submittedName>
</protein>
<organism evidence="1 2">
    <name type="scientific">Dictyostelium firmibasis</name>
    <dbReference type="NCBI Taxonomy" id="79012"/>
    <lineage>
        <taxon>Eukaryota</taxon>
        <taxon>Amoebozoa</taxon>
        <taxon>Evosea</taxon>
        <taxon>Eumycetozoa</taxon>
        <taxon>Dictyostelia</taxon>
        <taxon>Dictyosteliales</taxon>
        <taxon>Dictyosteliaceae</taxon>
        <taxon>Dictyostelium</taxon>
    </lineage>
</organism>
<name>A0AAN7TUB1_9MYCE</name>
<keyword evidence="2" id="KW-1185">Reference proteome</keyword>
<proteinExistence type="predicted"/>
<dbReference type="EMBL" id="JAVFKY010000005">
    <property type="protein sequence ID" value="KAK5576131.1"/>
    <property type="molecule type" value="Genomic_DNA"/>
</dbReference>
<sequence length="138" mass="15972">MFNEKNLIIAYETFSSFGCIKGIEFRFKSPKFHMDNKEIGKIREILSIDINCEYELEANGLKFNVEPIHKTVNGDLISFHSISNTLDKSLPKPTLYAISSKPYDAIFVVCDDYDFTNDFKEKFIHIGKIFLDDVMKID</sequence>
<dbReference type="Proteomes" id="UP001344447">
    <property type="component" value="Unassembled WGS sequence"/>
</dbReference>
<evidence type="ECO:0000313" key="2">
    <source>
        <dbReference type="Proteomes" id="UP001344447"/>
    </source>
</evidence>